<evidence type="ECO:0000313" key="5">
    <source>
        <dbReference type="EMBL" id="CAE0058604.1"/>
    </source>
</evidence>
<protein>
    <recommendedName>
        <fullName evidence="2">Potassium channel tetramerisation-type BTB domain-containing protein</fullName>
    </recommendedName>
</protein>
<proteinExistence type="predicted"/>
<evidence type="ECO:0000313" key="4">
    <source>
        <dbReference type="EMBL" id="CAE0058603.1"/>
    </source>
</evidence>
<gene>
    <name evidence="3" type="ORF">RMAR00112_LOCUS26658</name>
    <name evidence="4" type="ORF">RMAR00112_LOCUS26659</name>
    <name evidence="5" type="ORF">RMAR00112_LOCUS26660</name>
    <name evidence="6" type="ORF">RMAR00112_LOCUS26661</name>
</gene>
<evidence type="ECO:0000313" key="3">
    <source>
        <dbReference type="EMBL" id="CAE0058602.1"/>
    </source>
</evidence>
<organism evidence="6">
    <name type="scientific">Rhodosorus marinus</name>
    <dbReference type="NCBI Taxonomy" id="101924"/>
    <lineage>
        <taxon>Eukaryota</taxon>
        <taxon>Rhodophyta</taxon>
        <taxon>Stylonematophyceae</taxon>
        <taxon>Stylonematales</taxon>
        <taxon>Stylonemataceae</taxon>
        <taxon>Rhodosorus</taxon>
    </lineage>
</organism>
<sequence>METSMESTAASSGRQDVVGVEEEGEGDETTLAKLDVGGTRFITTIASLRRVPQCVLSGDSIIAACRTPKKVPFIDRDPEMFPYILNFLRDPWPQYFVLPETCHQKKKLLREAVYYNIPGLVKLLESNLSSFEQSSPDADAPTARFLYITFERQLTYQEHNIVSASYVINGEKVKEETKGWFGKKGISMAEAESTFRFEISRTLERYSKYGYDVQHMDSTGSSTPLRSTTVGDKATFDHLQSLIVTAFLERTRS</sequence>
<dbReference type="EMBL" id="HBHW01034656">
    <property type="protein sequence ID" value="CAE0058603.1"/>
    <property type="molecule type" value="Transcribed_RNA"/>
</dbReference>
<dbReference type="GO" id="GO:0051260">
    <property type="term" value="P:protein homooligomerization"/>
    <property type="evidence" value="ECO:0007669"/>
    <property type="project" value="InterPro"/>
</dbReference>
<dbReference type="Gene3D" id="3.30.710.10">
    <property type="entry name" value="Potassium Channel Kv1.1, Chain A"/>
    <property type="match status" value="1"/>
</dbReference>
<dbReference type="PANTHER" id="PTHR11145:SF8">
    <property type="entry name" value="RE57120P"/>
    <property type="match status" value="1"/>
</dbReference>
<evidence type="ECO:0000256" key="1">
    <source>
        <dbReference type="SAM" id="MobiDB-lite"/>
    </source>
</evidence>
<dbReference type="EMBL" id="HBHW01034658">
    <property type="protein sequence ID" value="CAE0058605.1"/>
    <property type="molecule type" value="Transcribed_RNA"/>
</dbReference>
<dbReference type="AlphaFoldDB" id="A0A7S3EKZ8"/>
<dbReference type="InterPro" id="IPR003131">
    <property type="entry name" value="T1-type_BTB"/>
</dbReference>
<evidence type="ECO:0000313" key="6">
    <source>
        <dbReference type="EMBL" id="CAE0058605.1"/>
    </source>
</evidence>
<name>A0A7S3EKZ8_9RHOD</name>
<accession>A0A7S3EKZ8</accession>
<dbReference type="InterPro" id="IPR045068">
    <property type="entry name" value="BACURD1-3"/>
</dbReference>
<feature type="compositionally biased region" description="Polar residues" evidence="1">
    <location>
        <begin position="1"/>
        <end position="14"/>
    </location>
</feature>
<dbReference type="EMBL" id="HBHW01034655">
    <property type="protein sequence ID" value="CAE0058602.1"/>
    <property type="molecule type" value="Transcribed_RNA"/>
</dbReference>
<reference evidence="6" key="1">
    <citation type="submission" date="2021-01" db="EMBL/GenBank/DDBJ databases">
        <authorList>
            <person name="Corre E."/>
            <person name="Pelletier E."/>
            <person name="Niang G."/>
            <person name="Scheremetjew M."/>
            <person name="Finn R."/>
            <person name="Kale V."/>
            <person name="Holt S."/>
            <person name="Cochrane G."/>
            <person name="Meng A."/>
            <person name="Brown T."/>
            <person name="Cohen L."/>
        </authorList>
    </citation>
    <scope>NUCLEOTIDE SEQUENCE</scope>
    <source>
        <strain evidence="6">CCMP 769</strain>
    </source>
</reference>
<feature type="domain" description="Potassium channel tetramerisation-type BTB" evidence="2">
    <location>
        <begin position="33"/>
        <end position="120"/>
    </location>
</feature>
<dbReference type="CDD" id="cd18316">
    <property type="entry name" value="BTB_POZ_KCTD-like"/>
    <property type="match status" value="1"/>
</dbReference>
<dbReference type="InterPro" id="IPR011333">
    <property type="entry name" value="SKP1/BTB/POZ_sf"/>
</dbReference>
<dbReference type="PANTHER" id="PTHR11145">
    <property type="entry name" value="BTB/POZ DOMAIN-CONTAINING ADAPTER FOR CUL3-MEDIATED RHOA DEGRADATION PROTEIN FAMILY MEMBER"/>
    <property type="match status" value="1"/>
</dbReference>
<dbReference type="EMBL" id="HBHW01034657">
    <property type="protein sequence ID" value="CAE0058604.1"/>
    <property type="molecule type" value="Transcribed_RNA"/>
</dbReference>
<feature type="region of interest" description="Disordered" evidence="1">
    <location>
        <begin position="1"/>
        <end position="26"/>
    </location>
</feature>
<dbReference type="SUPFAM" id="SSF54695">
    <property type="entry name" value="POZ domain"/>
    <property type="match status" value="1"/>
</dbReference>
<dbReference type="Pfam" id="PF02214">
    <property type="entry name" value="BTB_2"/>
    <property type="match status" value="1"/>
</dbReference>
<evidence type="ECO:0000259" key="2">
    <source>
        <dbReference type="Pfam" id="PF02214"/>
    </source>
</evidence>